<dbReference type="SMART" id="SM00181">
    <property type="entry name" value="EGF"/>
    <property type="match status" value="2"/>
</dbReference>
<keyword evidence="6 8" id="KW-1015">Disulfide bond</keyword>
<feature type="compositionally biased region" description="Basic and acidic residues" evidence="9">
    <location>
        <begin position="19"/>
        <end position="28"/>
    </location>
</feature>
<dbReference type="SUPFAM" id="SSF57196">
    <property type="entry name" value="EGF/Laminin"/>
    <property type="match status" value="2"/>
</dbReference>
<feature type="domain" description="EGF-like" evidence="11">
    <location>
        <begin position="279"/>
        <end position="315"/>
    </location>
</feature>
<dbReference type="OrthoDB" id="4062651at2759"/>
<dbReference type="Proteomes" id="UP000007110">
    <property type="component" value="Unassembled WGS sequence"/>
</dbReference>
<dbReference type="PROSITE" id="PS00010">
    <property type="entry name" value="ASX_HYDROXYL"/>
    <property type="match status" value="2"/>
</dbReference>
<dbReference type="Pfam" id="PF00008">
    <property type="entry name" value="EGF"/>
    <property type="match status" value="2"/>
</dbReference>
<dbReference type="PROSITE" id="PS01186">
    <property type="entry name" value="EGF_2"/>
    <property type="match status" value="2"/>
</dbReference>
<keyword evidence="2 8" id="KW-0245">EGF-like domain</keyword>
<dbReference type="GeneID" id="584702"/>
<dbReference type="InterPro" id="IPR000152">
    <property type="entry name" value="EGF-type_Asp/Asn_hydroxyl_site"/>
</dbReference>
<comment type="subcellular location">
    <subcellularLocation>
        <location evidence="1">Membrane</location>
    </subcellularLocation>
</comment>
<dbReference type="FunFam" id="2.10.25.10:FF:000122">
    <property type="entry name" value="Protein crumbs homolog 2"/>
    <property type="match status" value="1"/>
</dbReference>
<dbReference type="PROSITE" id="PS50026">
    <property type="entry name" value="EGF_3"/>
    <property type="match status" value="2"/>
</dbReference>
<evidence type="ECO:0000256" key="7">
    <source>
        <dbReference type="ARBA" id="ARBA00023180"/>
    </source>
</evidence>
<evidence type="ECO:0000256" key="9">
    <source>
        <dbReference type="SAM" id="MobiDB-lite"/>
    </source>
</evidence>
<keyword evidence="4" id="KW-0677">Repeat</keyword>
<keyword evidence="7" id="KW-0325">Glycoprotein</keyword>
<feature type="region of interest" description="Disordered" evidence="9">
    <location>
        <begin position="1"/>
        <end position="78"/>
    </location>
</feature>
<dbReference type="KEGG" id="spu:584702"/>
<reference evidence="13" key="1">
    <citation type="submission" date="2015-02" db="EMBL/GenBank/DDBJ databases">
        <title>Genome sequencing for Strongylocentrotus purpuratus.</title>
        <authorList>
            <person name="Murali S."/>
            <person name="Liu Y."/>
            <person name="Vee V."/>
            <person name="English A."/>
            <person name="Wang M."/>
            <person name="Skinner E."/>
            <person name="Han Y."/>
            <person name="Muzny D.M."/>
            <person name="Worley K.C."/>
            <person name="Gibbs R.A."/>
        </authorList>
    </citation>
    <scope>NUCLEOTIDE SEQUENCE</scope>
</reference>
<dbReference type="InterPro" id="IPR001881">
    <property type="entry name" value="EGF-like_Ca-bd_dom"/>
</dbReference>
<comment type="caution">
    <text evidence="8">Lacks conserved residue(s) required for the propagation of feature annotation.</text>
</comment>
<evidence type="ECO:0000256" key="2">
    <source>
        <dbReference type="ARBA" id="ARBA00022536"/>
    </source>
</evidence>
<evidence type="ECO:0000259" key="11">
    <source>
        <dbReference type="PROSITE" id="PS50026"/>
    </source>
</evidence>
<evidence type="ECO:0000256" key="4">
    <source>
        <dbReference type="ARBA" id="ARBA00022737"/>
    </source>
</evidence>
<dbReference type="GO" id="GO:0007219">
    <property type="term" value="P:Notch signaling pathway"/>
    <property type="evidence" value="ECO:0000318"/>
    <property type="project" value="GO_Central"/>
</dbReference>
<dbReference type="PROSITE" id="PS01187">
    <property type="entry name" value="EGF_CA"/>
    <property type="match status" value="1"/>
</dbReference>
<dbReference type="RefSeq" id="XP_030854391.1">
    <property type="nucleotide sequence ID" value="XM_030998531.1"/>
</dbReference>
<dbReference type="AlphaFoldDB" id="A0A7M7T511"/>
<feature type="disulfide bond" evidence="8">
    <location>
        <begin position="305"/>
        <end position="314"/>
    </location>
</feature>
<dbReference type="PANTHER" id="PTHR12916:SF9">
    <property type="entry name" value="NEUROGENIC LOCUS NOTCH HOMOLOG PROTEIN 1-RELATED"/>
    <property type="match status" value="1"/>
</dbReference>
<reference evidence="12" key="2">
    <citation type="submission" date="2021-01" db="UniProtKB">
        <authorList>
            <consortium name="EnsemblMetazoa"/>
        </authorList>
    </citation>
    <scope>IDENTIFICATION</scope>
</reference>
<dbReference type="PANTHER" id="PTHR12916">
    <property type="entry name" value="CYTOCHROME C OXIDASE POLYPEPTIDE VIC-2"/>
    <property type="match status" value="1"/>
</dbReference>
<feature type="domain" description="EGF-like" evidence="11">
    <location>
        <begin position="241"/>
        <end position="277"/>
    </location>
</feature>
<feature type="compositionally biased region" description="Basic and acidic residues" evidence="9">
    <location>
        <begin position="1"/>
        <end position="12"/>
    </location>
</feature>
<organism evidence="12 13">
    <name type="scientific">Strongylocentrotus purpuratus</name>
    <name type="common">Purple sea urchin</name>
    <dbReference type="NCBI Taxonomy" id="7668"/>
    <lineage>
        <taxon>Eukaryota</taxon>
        <taxon>Metazoa</taxon>
        <taxon>Echinodermata</taxon>
        <taxon>Eleutherozoa</taxon>
        <taxon>Echinozoa</taxon>
        <taxon>Echinoidea</taxon>
        <taxon>Euechinoidea</taxon>
        <taxon>Echinacea</taxon>
        <taxon>Camarodonta</taxon>
        <taxon>Echinidea</taxon>
        <taxon>Strongylocentrotidae</taxon>
        <taxon>Strongylocentrotus</taxon>
    </lineage>
</organism>
<keyword evidence="13" id="KW-1185">Reference proteome</keyword>
<feature type="compositionally biased region" description="Basic and acidic residues" evidence="9">
    <location>
        <begin position="41"/>
        <end position="61"/>
    </location>
</feature>
<keyword evidence="3" id="KW-0732">Signal</keyword>
<keyword evidence="10" id="KW-1133">Transmembrane helix</keyword>
<feature type="disulfide bond" evidence="8">
    <location>
        <begin position="267"/>
        <end position="276"/>
    </location>
</feature>
<keyword evidence="5 10" id="KW-0472">Membrane</keyword>
<dbReference type="GO" id="GO:0016020">
    <property type="term" value="C:membrane"/>
    <property type="evidence" value="ECO:0007669"/>
    <property type="project" value="UniProtKB-SubCell"/>
</dbReference>
<dbReference type="PRINTS" id="PR00010">
    <property type="entry name" value="EGFBLOOD"/>
</dbReference>
<dbReference type="CDD" id="cd00054">
    <property type="entry name" value="EGF_CA"/>
    <property type="match status" value="2"/>
</dbReference>
<name>A0A7M7T511_STRPU</name>
<accession>A0A7M7T511</accession>
<evidence type="ECO:0000256" key="1">
    <source>
        <dbReference type="ARBA" id="ARBA00004370"/>
    </source>
</evidence>
<dbReference type="SMART" id="SM00179">
    <property type="entry name" value="EGF_CA"/>
    <property type="match status" value="2"/>
</dbReference>
<evidence type="ECO:0000256" key="5">
    <source>
        <dbReference type="ARBA" id="ARBA00023136"/>
    </source>
</evidence>
<protein>
    <recommendedName>
        <fullName evidence="11">EGF-like domain-containing protein</fullName>
    </recommendedName>
</protein>
<dbReference type="PROSITE" id="PS00022">
    <property type="entry name" value="EGF_1"/>
    <property type="match status" value="2"/>
</dbReference>
<proteinExistence type="predicted"/>
<evidence type="ECO:0000313" key="13">
    <source>
        <dbReference type="Proteomes" id="UP000007110"/>
    </source>
</evidence>
<dbReference type="Gene3D" id="2.10.25.10">
    <property type="entry name" value="Laminin"/>
    <property type="match status" value="2"/>
</dbReference>
<dbReference type="GO" id="GO:0005509">
    <property type="term" value="F:calcium ion binding"/>
    <property type="evidence" value="ECO:0007669"/>
    <property type="project" value="InterPro"/>
</dbReference>
<feature type="transmembrane region" description="Helical" evidence="10">
    <location>
        <begin position="325"/>
        <end position="345"/>
    </location>
</feature>
<dbReference type="GO" id="GO:0005112">
    <property type="term" value="F:Notch binding"/>
    <property type="evidence" value="ECO:0000318"/>
    <property type="project" value="GO_Central"/>
</dbReference>
<sequence>MAKTSDPEKKCENAPPDGVVKEGPEETAHGWPCLISLKRSSPWEEKESQKDSPGLKEKSEEIAASEQNTSKGKDRSLLPCSNKKRKTCTTRLAGIEPKYIWMPLLIPVLFIFIPGADGLKVQRRDFRKIIIGMNEVKMVTDPILRPVDDSVYSVFAKDGNDDHEGFECTPGFVSTNPSCIIVVGDTSKAECEGLQISGNASYLAVVGSELTHDRTTYCIYQQVPKFFILYTLEVSKKREQDINDCASYPCQNGGACLDGLDSYTCNCAKGYDGANCESDINECAPNPCQNGGACVDGLDSYTCNCAKGYGGANCEIAPETNHYKVAFYILLGIDVFILLVIAIVIKKNFPCIRAWWKKYIMKQESTDHIEGGSPSPTVGTPMLPITVAHEHRDE</sequence>
<dbReference type="InterPro" id="IPR000742">
    <property type="entry name" value="EGF"/>
</dbReference>
<evidence type="ECO:0000256" key="3">
    <source>
        <dbReference type="ARBA" id="ARBA00022729"/>
    </source>
</evidence>
<evidence type="ECO:0000313" key="12">
    <source>
        <dbReference type="EnsemblMetazoa" id="XP_030854391"/>
    </source>
</evidence>
<evidence type="ECO:0000256" key="10">
    <source>
        <dbReference type="SAM" id="Phobius"/>
    </source>
</evidence>
<dbReference type="InParanoid" id="A0A7M7T511"/>
<keyword evidence="10" id="KW-0812">Transmembrane</keyword>
<evidence type="ECO:0000256" key="6">
    <source>
        <dbReference type="ARBA" id="ARBA00023157"/>
    </source>
</evidence>
<evidence type="ECO:0000256" key="8">
    <source>
        <dbReference type="PROSITE-ProRule" id="PRU00076"/>
    </source>
</evidence>
<feature type="transmembrane region" description="Helical" evidence="10">
    <location>
        <begin position="99"/>
        <end position="119"/>
    </location>
</feature>
<dbReference type="FunFam" id="2.10.25.10:FF:000309">
    <property type="entry name" value="Uncharacterized protein, isoform A"/>
    <property type="match status" value="1"/>
</dbReference>
<dbReference type="EnsemblMetazoa" id="XM_030998531">
    <property type="protein sequence ID" value="XP_030854391"/>
    <property type="gene ID" value="LOC584702"/>
</dbReference>
<dbReference type="InterPro" id="IPR018097">
    <property type="entry name" value="EGF_Ca-bd_CS"/>
</dbReference>